<dbReference type="AlphaFoldDB" id="A0A9D1CLB4"/>
<proteinExistence type="predicted"/>
<feature type="chain" id="PRO_5038426631" evidence="2">
    <location>
        <begin position="21"/>
        <end position="280"/>
    </location>
</feature>
<evidence type="ECO:0000313" key="5">
    <source>
        <dbReference type="Proteomes" id="UP000886796"/>
    </source>
</evidence>
<name>A0A9D1CLB4_9FIRM</name>
<dbReference type="EMBL" id="DVFK01000055">
    <property type="protein sequence ID" value="HIQ67581.1"/>
    <property type="molecule type" value="Genomic_DNA"/>
</dbReference>
<dbReference type="Gene3D" id="3.90.70.10">
    <property type="entry name" value="Cysteine proteinases"/>
    <property type="match status" value="1"/>
</dbReference>
<evidence type="ECO:0000259" key="3">
    <source>
        <dbReference type="Pfam" id="PF13529"/>
    </source>
</evidence>
<reference evidence="4" key="2">
    <citation type="journal article" date="2021" name="PeerJ">
        <title>Extensive microbial diversity within the chicken gut microbiome revealed by metagenomics and culture.</title>
        <authorList>
            <person name="Gilroy R."/>
            <person name="Ravi A."/>
            <person name="Getino M."/>
            <person name="Pursley I."/>
            <person name="Horton D.L."/>
            <person name="Alikhan N.F."/>
            <person name="Baker D."/>
            <person name="Gharbi K."/>
            <person name="Hall N."/>
            <person name="Watson M."/>
            <person name="Adriaenssens E.M."/>
            <person name="Foster-Nyarko E."/>
            <person name="Jarju S."/>
            <person name="Secka A."/>
            <person name="Antonio M."/>
            <person name="Oren A."/>
            <person name="Chaudhuri R.R."/>
            <person name="La Ragione R."/>
            <person name="Hildebrand F."/>
            <person name="Pallen M.J."/>
        </authorList>
    </citation>
    <scope>NUCLEOTIDE SEQUENCE</scope>
    <source>
        <strain evidence="4">13361</strain>
    </source>
</reference>
<dbReference type="Proteomes" id="UP000886796">
    <property type="component" value="Unassembled WGS sequence"/>
</dbReference>
<evidence type="ECO:0000313" key="4">
    <source>
        <dbReference type="EMBL" id="HIQ67581.1"/>
    </source>
</evidence>
<organism evidence="4 5">
    <name type="scientific">Candidatus Faecousia excrementigallinarum</name>
    <dbReference type="NCBI Taxonomy" id="2840806"/>
    <lineage>
        <taxon>Bacteria</taxon>
        <taxon>Bacillati</taxon>
        <taxon>Bacillota</taxon>
        <taxon>Clostridia</taxon>
        <taxon>Eubacteriales</taxon>
        <taxon>Oscillospiraceae</taxon>
        <taxon>Faecousia</taxon>
    </lineage>
</organism>
<protein>
    <submittedName>
        <fullName evidence="4">C39 family peptidase</fullName>
    </submittedName>
</protein>
<gene>
    <name evidence="4" type="ORF">IAB74_03610</name>
</gene>
<comment type="caution">
    <text evidence="4">The sequence shown here is derived from an EMBL/GenBank/DDBJ whole genome shotgun (WGS) entry which is preliminary data.</text>
</comment>
<reference evidence="4" key="1">
    <citation type="submission" date="2020-10" db="EMBL/GenBank/DDBJ databases">
        <authorList>
            <person name="Gilroy R."/>
        </authorList>
    </citation>
    <scope>NUCLEOTIDE SEQUENCE</scope>
    <source>
        <strain evidence="4">13361</strain>
    </source>
</reference>
<dbReference type="Pfam" id="PF13529">
    <property type="entry name" value="Peptidase_C39_2"/>
    <property type="match status" value="1"/>
</dbReference>
<evidence type="ECO:0000256" key="2">
    <source>
        <dbReference type="SAM" id="SignalP"/>
    </source>
</evidence>
<feature type="domain" description="Peptidase C39-like" evidence="3">
    <location>
        <begin position="118"/>
        <end position="251"/>
    </location>
</feature>
<feature type="signal peptide" evidence="2">
    <location>
        <begin position="1"/>
        <end position="20"/>
    </location>
</feature>
<sequence>MKRFLVLLVAGGLCLSLAFCGRKVESPSQETTNPTVTSEVTTAPTNQPTETTEATEPTPEQVVEAFAKEQGLTLADWPESLIKLLEKNPEAKDFVLNYPLKKDLEPEIDLSDCLKDPGVPLLIQWDERWGYTEYAGEPMGLSGCGPTCLSMACIYFFQDATYTPKYVAEFSEEHGYAVDGNGSAWALIPQGGKALGLDVVEIPLDANRIINNLEVGNLIICVVGPGDFTSSGHFLVMTGYEDGYVKINDPNSPKRTEQKWELTRVMEQIQNLWVCRLPSE</sequence>
<keyword evidence="2" id="KW-0732">Signal</keyword>
<dbReference type="InterPro" id="IPR039564">
    <property type="entry name" value="Peptidase_C39-like"/>
</dbReference>
<feature type="region of interest" description="Disordered" evidence="1">
    <location>
        <begin position="26"/>
        <end position="58"/>
    </location>
</feature>
<feature type="compositionally biased region" description="Low complexity" evidence="1">
    <location>
        <begin position="30"/>
        <end position="58"/>
    </location>
</feature>
<accession>A0A9D1CLB4</accession>
<evidence type="ECO:0000256" key="1">
    <source>
        <dbReference type="SAM" id="MobiDB-lite"/>
    </source>
</evidence>